<keyword evidence="3" id="KW-1185">Reference proteome</keyword>
<protein>
    <submittedName>
        <fullName evidence="2">Oleate hydratase</fullName>
    </submittedName>
</protein>
<keyword evidence="1" id="KW-0812">Transmembrane</keyword>
<dbReference type="Pfam" id="PF06100">
    <property type="entry name" value="MCRA"/>
    <property type="match status" value="1"/>
</dbReference>
<dbReference type="Gene3D" id="3.30.9.80">
    <property type="match status" value="1"/>
</dbReference>
<sequence length="601" mass="68980">MNIYKTMYHAKKPQGIENQRAYIVGGGIAGLATAAFLVDDAGMPGENITILERHSDVGGCCDGIRGEFGYLCRAERELEQYMECIWYLYSKIPSLENQGRTVLDDIVDFNRDEPIHSEARVLTKNGEIYDKVHDYKLEPQDMKTMMRFMELPESELEDKAIEDFFGESFFHSSLWLCFHSCLAFKTYHSALECRRYFQRFAMVTRNEYLEGIIHTKYNEYDAMIKPLMTWLSQKGVKTAYGCAVYDLDMDAACNTVKAILLRQNGNKQVIEVSERDLVFVTNGSLTTNCAFGDNHTVATTNRDTEDLSLFTLWQNLAKKDRKFGNPDKFLGKIDKTKWISFFPTIKGYPQFVERLERITGSKAGTGGAITLRDSSWDISFVLHHKPFFPDQAEDEDVLWADGLYGEHIGDYIKKPMAECTGDEIMTEFLYQLNMLDMKDELLKHTYVSTCMMPYVTSQFMPRKVSDRPKCVPDGCTNLGFLGQFVEVKDDVVFTVEMSVRTGMEAVYTLTGLEKDVLEVYPSRYDIRYMVERIKRFKGIEGPITVNDLPAINPLKINEMKKALVSMVNSIPPYYSMYLGRDKTVPLKKYVLHPEAPKTDKW</sequence>
<dbReference type="SUPFAM" id="SSF51905">
    <property type="entry name" value="FAD/NAD(P)-binding domain"/>
    <property type="match status" value="1"/>
</dbReference>
<gene>
    <name evidence="2" type="ORF">bsdE14_28280</name>
</gene>
<name>A0ABQ5N865_9CLOT</name>
<comment type="caution">
    <text evidence="2">The sequence shown here is derived from an EMBL/GenBank/DDBJ whole genome shotgun (WGS) entry which is preliminary data.</text>
</comment>
<dbReference type="PANTHER" id="PTHR37417:SF3">
    <property type="entry name" value="MYOSIN-CROSSREACTIVE PROTEIN"/>
    <property type="match status" value="1"/>
</dbReference>
<feature type="transmembrane region" description="Helical" evidence="1">
    <location>
        <begin position="21"/>
        <end position="38"/>
    </location>
</feature>
<keyword evidence="1" id="KW-1133">Transmembrane helix</keyword>
<keyword evidence="1" id="KW-0472">Membrane</keyword>
<dbReference type="InterPro" id="IPR036188">
    <property type="entry name" value="FAD/NAD-bd_sf"/>
</dbReference>
<accession>A0ABQ5N865</accession>
<dbReference type="Proteomes" id="UP001208567">
    <property type="component" value="Unassembled WGS sequence"/>
</dbReference>
<dbReference type="InterPro" id="IPR010354">
    <property type="entry name" value="Oleate_hydratase"/>
</dbReference>
<organism evidence="2 3">
    <name type="scientific">Clostridium omnivorum</name>
    <dbReference type="NCBI Taxonomy" id="1604902"/>
    <lineage>
        <taxon>Bacteria</taxon>
        <taxon>Bacillati</taxon>
        <taxon>Bacillota</taxon>
        <taxon>Clostridia</taxon>
        <taxon>Eubacteriales</taxon>
        <taxon>Clostridiaceae</taxon>
        <taxon>Clostridium</taxon>
    </lineage>
</organism>
<dbReference type="NCBIfam" id="NF010584">
    <property type="entry name" value="PRK13977.1"/>
    <property type="match status" value="1"/>
</dbReference>
<reference evidence="2 3" key="1">
    <citation type="journal article" date="2024" name="Int. J. Syst. Evol. Microbiol.">
        <title>Clostridium omnivorum sp. nov., isolated from anoxic soil under the treatment of reductive soil disinfestation.</title>
        <authorList>
            <person name="Ueki A."/>
            <person name="Tonouchi A."/>
            <person name="Kaku N."/>
            <person name="Honma S."/>
            <person name="Ueki K."/>
        </authorList>
    </citation>
    <scope>NUCLEOTIDE SEQUENCE [LARGE SCALE GENOMIC DNA]</scope>
    <source>
        <strain evidence="2 3">E14</strain>
    </source>
</reference>
<dbReference type="Gene3D" id="3.50.50.60">
    <property type="entry name" value="FAD/NAD(P)-binding domain"/>
    <property type="match status" value="2"/>
</dbReference>
<evidence type="ECO:0000313" key="2">
    <source>
        <dbReference type="EMBL" id="GLC31418.1"/>
    </source>
</evidence>
<dbReference type="PANTHER" id="PTHR37417">
    <property type="entry name" value="67 KDA MYOSIN-CROSS-REACTIVE ANTIGEN FAMILY PROTEIN (AFU_ORTHOLOGUE AFUA_5G09970)"/>
    <property type="match status" value="1"/>
</dbReference>
<proteinExistence type="predicted"/>
<dbReference type="EMBL" id="BRXR01000001">
    <property type="protein sequence ID" value="GLC31418.1"/>
    <property type="molecule type" value="Genomic_DNA"/>
</dbReference>
<evidence type="ECO:0000313" key="3">
    <source>
        <dbReference type="Proteomes" id="UP001208567"/>
    </source>
</evidence>
<evidence type="ECO:0000256" key="1">
    <source>
        <dbReference type="SAM" id="Phobius"/>
    </source>
</evidence>